<evidence type="ECO:0000313" key="2">
    <source>
        <dbReference type="EMBL" id="MBU2759623.1"/>
    </source>
</evidence>
<accession>A0ABS5ZWM4</accession>
<feature type="chain" id="PRO_5045796369" evidence="1">
    <location>
        <begin position="29"/>
        <end position="102"/>
    </location>
</feature>
<keyword evidence="1" id="KW-0732">Signal</keyword>
<dbReference type="Proteomes" id="UP000755654">
    <property type="component" value="Unassembled WGS sequence"/>
</dbReference>
<keyword evidence="3" id="KW-1185">Reference proteome</keyword>
<dbReference type="GO" id="GO:0003743">
    <property type="term" value="F:translation initiation factor activity"/>
    <property type="evidence" value="ECO:0007669"/>
    <property type="project" value="UniProtKB-KW"/>
</dbReference>
<gene>
    <name evidence="2" type="ORF">HAP95_05575</name>
</gene>
<proteinExistence type="predicted"/>
<comment type="caution">
    <text evidence="2">The sequence shown here is derived from an EMBL/GenBank/DDBJ whole genome shotgun (WGS) entry which is preliminary data.</text>
</comment>
<evidence type="ECO:0000313" key="3">
    <source>
        <dbReference type="Proteomes" id="UP000755654"/>
    </source>
</evidence>
<keyword evidence="2" id="KW-0648">Protein biosynthesis</keyword>
<name>A0ABS5ZWM4_9PROT</name>
<evidence type="ECO:0000256" key="1">
    <source>
        <dbReference type="SAM" id="SignalP"/>
    </source>
</evidence>
<organism evidence="2 3">
    <name type="scientific">Acidithiobacillus sulfurivorans</name>
    <dbReference type="NCBI Taxonomy" id="1958756"/>
    <lineage>
        <taxon>Bacteria</taxon>
        <taxon>Pseudomonadati</taxon>
        <taxon>Pseudomonadota</taxon>
        <taxon>Acidithiobacillia</taxon>
        <taxon>Acidithiobacillales</taxon>
        <taxon>Acidithiobacillaceae</taxon>
        <taxon>Acidithiobacillus</taxon>
    </lineage>
</organism>
<keyword evidence="2" id="KW-0396">Initiation factor</keyword>
<feature type="non-terminal residue" evidence="2">
    <location>
        <position position="102"/>
    </location>
</feature>
<sequence>MPRKPIVLSIAIGLAGLGVLPLSTPASAAPFDLSVMLGDLGINLGNTGLPQQYGYFEPPSAYTSYYSQPLYAQYMMWYYYPQTYYQYYPTPPPPLPAGAPPP</sequence>
<reference evidence="2 3" key="1">
    <citation type="journal article" date="2021" name="ISME J.">
        <title>Genomic evolution of the class Acidithiobacillia: deep-branching Proteobacteria living in extreme acidic conditions.</title>
        <authorList>
            <person name="Moya-Beltran A."/>
            <person name="Beard S."/>
            <person name="Rojas-Villalobos C."/>
            <person name="Issotta F."/>
            <person name="Gallardo Y."/>
            <person name="Ulloa R."/>
            <person name="Giaveno A."/>
            <person name="Degli Esposti M."/>
            <person name="Johnson D.B."/>
            <person name="Quatrini R."/>
        </authorList>
    </citation>
    <scope>NUCLEOTIDE SEQUENCE [LARGE SCALE GENOMIC DNA]</scope>
    <source>
        <strain evidence="2 3">RW2</strain>
    </source>
</reference>
<protein>
    <submittedName>
        <fullName evidence="2">Translation initiation factor IF-2</fullName>
    </submittedName>
</protein>
<dbReference type="EMBL" id="JAAOMP010000059">
    <property type="protein sequence ID" value="MBU2759623.1"/>
    <property type="molecule type" value="Genomic_DNA"/>
</dbReference>
<feature type="signal peptide" evidence="1">
    <location>
        <begin position="1"/>
        <end position="28"/>
    </location>
</feature>